<dbReference type="GO" id="GO:0003676">
    <property type="term" value="F:nucleic acid binding"/>
    <property type="evidence" value="ECO:0007669"/>
    <property type="project" value="InterPro"/>
</dbReference>
<proteinExistence type="inferred from homology"/>
<evidence type="ECO:0000313" key="9">
    <source>
        <dbReference type="Proteomes" id="UP000253862"/>
    </source>
</evidence>
<keyword evidence="9" id="KW-1185">Reference proteome</keyword>
<dbReference type="KEGG" id="foo:CGC45_00180"/>
<keyword evidence="3 6" id="KW-0378">Hydrolase</keyword>
<name>A0A345JP69_9GAMM</name>
<organism evidence="8 9">
    <name type="scientific">Francisella opportunistica</name>
    <dbReference type="NCBI Taxonomy" id="2016517"/>
    <lineage>
        <taxon>Bacteria</taxon>
        <taxon>Pseudomonadati</taxon>
        <taxon>Pseudomonadota</taxon>
        <taxon>Gammaproteobacteria</taxon>
        <taxon>Thiotrichales</taxon>
        <taxon>Francisellaceae</taxon>
        <taxon>Francisella</taxon>
    </lineage>
</organism>
<dbReference type="AlphaFoldDB" id="A0A345JP69"/>
<dbReference type="FunFam" id="3.30.420.10:FF:000003">
    <property type="entry name" value="Oligoribonuclease"/>
    <property type="match status" value="1"/>
</dbReference>
<dbReference type="InterPro" id="IPR022894">
    <property type="entry name" value="Oligoribonuclease"/>
</dbReference>
<keyword evidence="2 6" id="KW-0540">Nuclease</keyword>
<gene>
    <name evidence="6" type="primary">orn</name>
    <name evidence="8" type="ORF">CGC43_00180</name>
</gene>
<dbReference type="NCBIfam" id="NF003765">
    <property type="entry name" value="PRK05359.1"/>
    <property type="match status" value="1"/>
</dbReference>
<dbReference type="EMBL" id="CP022375">
    <property type="protein sequence ID" value="AXH29115.1"/>
    <property type="molecule type" value="Genomic_DNA"/>
</dbReference>
<evidence type="ECO:0000256" key="4">
    <source>
        <dbReference type="ARBA" id="ARBA00022839"/>
    </source>
</evidence>
<comment type="subcellular location">
    <subcellularLocation>
        <location evidence="6">Cytoplasm</location>
    </subcellularLocation>
</comment>
<dbReference type="PANTHER" id="PTHR11046:SF0">
    <property type="entry name" value="OLIGORIBONUCLEASE, MITOCHONDRIAL"/>
    <property type="match status" value="1"/>
</dbReference>
<dbReference type="Proteomes" id="UP000253862">
    <property type="component" value="Chromosome"/>
</dbReference>
<protein>
    <recommendedName>
        <fullName evidence="5 6">Oligoribonuclease</fullName>
        <ecNumber evidence="6">3.1.-.-</ecNumber>
    </recommendedName>
</protein>
<evidence type="ECO:0000256" key="2">
    <source>
        <dbReference type="ARBA" id="ARBA00022722"/>
    </source>
</evidence>
<dbReference type="SMART" id="SM00479">
    <property type="entry name" value="EXOIII"/>
    <property type="match status" value="1"/>
</dbReference>
<evidence type="ECO:0000256" key="6">
    <source>
        <dbReference type="HAMAP-Rule" id="MF_00045"/>
    </source>
</evidence>
<dbReference type="SUPFAM" id="SSF53098">
    <property type="entry name" value="Ribonuclease H-like"/>
    <property type="match status" value="1"/>
</dbReference>
<dbReference type="GO" id="GO:0005737">
    <property type="term" value="C:cytoplasm"/>
    <property type="evidence" value="ECO:0007669"/>
    <property type="project" value="UniProtKB-SubCell"/>
</dbReference>
<comment type="similarity">
    <text evidence="1 6">Belongs to the oligoribonuclease family.</text>
</comment>
<dbReference type="GO" id="GO:0006259">
    <property type="term" value="P:DNA metabolic process"/>
    <property type="evidence" value="ECO:0007669"/>
    <property type="project" value="UniProtKB-ARBA"/>
</dbReference>
<evidence type="ECO:0000256" key="5">
    <source>
        <dbReference type="ARBA" id="ARBA00070964"/>
    </source>
</evidence>
<dbReference type="InterPro" id="IPR013520">
    <property type="entry name" value="Ribonucl_H"/>
</dbReference>
<dbReference type="RefSeq" id="WP_071628412.1">
    <property type="nucleotide sequence ID" value="NZ_CP022375.1"/>
</dbReference>
<evidence type="ECO:0000313" key="8">
    <source>
        <dbReference type="EMBL" id="AXH29115.1"/>
    </source>
</evidence>
<dbReference type="InterPro" id="IPR012337">
    <property type="entry name" value="RNaseH-like_sf"/>
</dbReference>
<feature type="domain" description="Exonuclease" evidence="7">
    <location>
        <begin position="6"/>
        <end position="177"/>
    </location>
</feature>
<dbReference type="Pfam" id="PF00929">
    <property type="entry name" value="RNase_T"/>
    <property type="match status" value="1"/>
</dbReference>
<comment type="function">
    <text evidence="6">3'-to-5' exoribonuclease specific for small oligoribonucleotides.</text>
</comment>
<dbReference type="Gene3D" id="3.30.420.10">
    <property type="entry name" value="Ribonuclease H-like superfamily/Ribonuclease H"/>
    <property type="match status" value="1"/>
</dbReference>
<evidence type="ECO:0000256" key="1">
    <source>
        <dbReference type="ARBA" id="ARBA00009921"/>
    </source>
</evidence>
<dbReference type="EC" id="3.1.-.-" evidence="6"/>
<dbReference type="CDD" id="cd06135">
    <property type="entry name" value="Orn"/>
    <property type="match status" value="1"/>
</dbReference>
<reference evidence="8 9" key="1">
    <citation type="submission" date="2017-07" db="EMBL/GenBank/DDBJ databases">
        <title>Complete genome sequences and comparative analysis of the novel pathogen Francisella opportunistica.</title>
        <authorList>
            <person name="Dietrich E.A."/>
            <person name="Kingry L.C."/>
            <person name="Petersen J.M."/>
        </authorList>
    </citation>
    <scope>NUCLEOTIDE SEQUENCE [LARGE SCALE GENOMIC DNA]</scope>
    <source>
        <strain evidence="8 9">14-2155</strain>
    </source>
</reference>
<keyword evidence="6" id="KW-0963">Cytoplasm</keyword>
<dbReference type="OrthoDB" id="9801329at2"/>
<accession>A0A345JP69</accession>
<dbReference type="GO" id="GO:0000175">
    <property type="term" value="F:3'-5'-RNA exonuclease activity"/>
    <property type="evidence" value="ECO:0007669"/>
    <property type="project" value="InterPro"/>
</dbReference>
<dbReference type="PANTHER" id="PTHR11046">
    <property type="entry name" value="OLIGORIBONUCLEASE, MITOCHONDRIAL"/>
    <property type="match status" value="1"/>
</dbReference>
<dbReference type="InterPro" id="IPR036397">
    <property type="entry name" value="RNaseH_sf"/>
</dbReference>
<evidence type="ECO:0000259" key="7">
    <source>
        <dbReference type="SMART" id="SM00479"/>
    </source>
</evidence>
<keyword evidence="4 6" id="KW-0269">Exonuclease</keyword>
<feature type="active site" evidence="6">
    <location>
        <position position="128"/>
    </location>
</feature>
<dbReference type="HAMAP" id="MF_00045">
    <property type="entry name" value="Oligoribonuclease"/>
    <property type="match status" value="1"/>
</dbReference>
<evidence type="ECO:0000256" key="3">
    <source>
        <dbReference type="ARBA" id="ARBA00022801"/>
    </source>
</evidence>
<sequence>MQSADNLIWIDLEMTGLDVDNCRIIEIAAIITDKDLNIIAEAEPIAIYQPDEVLAAMNEWCIKTHGETGLTQRVKDSKISIEAAEQQVLEFIKKYVPYQSSPLCGNSIWQDRRFLAKYMPKIDQYCHYRMLDVTSLKLLNQYWGDGEAFEKKNTHKALDDIRESIAELKFYRQKLLSKNHSNEKNTIFNDL</sequence>